<evidence type="ECO:0000313" key="2">
    <source>
        <dbReference type="Proteomes" id="UP001489004"/>
    </source>
</evidence>
<dbReference type="Pfam" id="PF06041">
    <property type="entry name" value="DUF924"/>
    <property type="match status" value="1"/>
</dbReference>
<protein>
    <recommendedName>
        <fullName evidence="3">DUF924-domain-containing protein</fullName>
    </recommendedName>
</protein>
<dbReference type="EMBL" id="JALJOR010000002">
    <property type="protein sequence ID" value="KAK9824079.1"/>
    <property type="molecule type" value="Genomic_DNA"/>
</dbReference>
<gene>
    <name evidence="1" type="ORF">WJX72_007584</name>
</gene>
<keyword evidence="2" id="KW-1185">Reference proteome</keyword>
<sequence length="239" mass="26998">MGDLLKSATRSVSQQSCRSFAVEGQSLAKHFNPRAAAVLEYWFGPTYKLAPPNWAAKHRMAIWFGGGSEIDKELTDLFSKDLEAVASGDYDEWQHGYEALAKIILMDQFTRNVYRHTPQMYALDSQAVTLAKQLLANGGAEELLPIMRYFVYMPLMHSEELEDQEAMLRVTSELIKDSSALEDSADLTAFLQNCLQFATQHRDVVQAWGRFPHRNKLLGRDSTPQEIKGMQEGTIAQFS</sequence>
<dbReference type="Proteomes" id="UP001489004">
    <property type="component" value="Unassembled WGS sequence"/>
</dbReference>
<evidence type="ECO:0000313" key="1">
    <source>
        <dbReference type="EMBL" id="KAK9824079.1"/>
    </source>
</evidence>
<proteinExistence type="predicted"/>
<dbReference type="InterPro" id="IPR010323">
    <property type="entry name" value="DUF924"/>
</dbReference>
<dbReference type="SUPFAM" id="SSF48452">
    <property type="entry name" value="TPR-like"/>
    <property type="match status" value="1"/>
</dbReference>
<evidence type="ECO:0008006" key="3">
    <source>
        <dbReference type="Google" id="ProtNLM"/>
    </source>
</evidence>
<name>A0AAW1QRI7_9CHLO</name>
<organism evidence="1 2">
    <name type="scientific">[Myrmecia] bisecta</name>
    <dbReference type="NCBI Taxonomy" id="41462"/>
    <lineage>
        <taxon>Eukaryota</taxon>
        <taxon>Viridiplantae</taxon>
        <taxon>Chlorophyta</taxon>
        <taxon>core chlorophytes</taxon>
        <taxon>Trebouxiophyceae</taxon>
        <taxon>Trebouxiales</taxon>
        <taxon>Trebouxiaceae</taxon>
        <taxon>Myrmecia</taxon>
    </lineage>
</organism>
<accession>A0AAW1QRI7</accession>
<dbReference type="AlphaFoldDB" id="A0AAW1QRI7"/>
<reference evidence="1 2" key="1">
    <citation type="journal article" date="2024" name="Nat. Commun.">
        <title>Phylogenomics reveals the evolutionary origins of lichenization in chlorophyte algae.</title>
        <authorList>
            <person name="Puginier C."/>
            <person name="Libourel C."/>
            <person name="Otte J."/>
            <person name="Skaloud P."/>
            <person name="Haon M."/>
            <person name="Grisel S."/>
            <person name="Petersen M."/>
            <person name="Berrin J.G."/>
            <person name="Delaux P.M."/>
            <person name="Dal Grande F."/>
            <person name="Keller J."/>
        </authorList>
    </citation>
    <scope>NUCLEOTIDE SEQUENCE [LARGE SCALE GENOMIC DNA]</scope>
    <source>
        <strain evidence="1 2">SAG 2043</strain>
    </source>
</reference>
<dbReference type="Gene3D" id="1.25.40.10">
    <property type="entry name" value="Tetratricopeptide repeat domain"/>
    <property type="match status" value="1"/>
</dbReference>
<dbReference type="Gene3D" id="1.20.58.320">
    <property type="entry name" value="TPR-like"/>
    <property type="match status" value="1"/>
</dbReference>
<dbReference type="InterPro" id="IPR011990">
    <property type="entry name" value="TPR-like_helical_dom_sf"/>
</dbReference>
<comment type="caution">
    <text evidence="1">The sequence shown here is derived from an EMBL/GenBank/DDBJ whole genome shotgun (WGS) entry which is preliminary data.</text>
</comment>